<name>A0A2J6QVW5_HYAVF</name>
<reference evidence="1 2" key="1">
    <citation type="submission" date="2016-04" db="EMBL/GenBank/DDBJ databases">
        <title>A degradative enzymes factory behind the ericoid mycorrhizal symbiosis.</title>
        <authorList>
            <consortium name="DOE Joint Genome Institute"/>
            <person name="Martino E."/>
            <person name="Morin E."/>
            <person name="Grelet G."/>
            <person name="Kuo A."/>
            <person name="Kohler A."/>
            <person name="Daghino S."/>
            <person name="Barry K."/>
            <person name="Choi C."/>
            <person name="Cichocki N."/>
            <person name="Clum A."/>
            <person name="Copeland A."/>
            <person name="Hainaut M."/>
            <person name="Haridas S."/>
            <person name="Labutti K."/>
            <person name="Lindquist E."/>
            <person name="Lipzen A."/>
            <person name="Khouja H.-R."/>
            <person name="Murat C."/>
            <person name="Ohm R."/>
            <person name="Olson A."/>
            <person name="Spatafora J."/>
            <person name="Veneault-Fourrey C."/>
            <person name="Henrissat B."/>
            <person name="Grigoriev I."/>
            <person name="Martin F."/>
            <person name="Perotto S."/>
        </authorList>
    </citation>
    <scope>NUCLEOTIDE SEQUENCE [LARGE SCALE GENOMIC DNA]</scope>
    <source>
        <strain evidence="1 2">F</strain>
    </source>
</reference>
<sequence length="90" mass="10525">MDRVFFTNFLLYHSDVFEKKVSLNPLTLLRHISASTLVWFPTATWLGPLHWWVPWKVQALFAAMGRLMGLTPMMERYTSKVDLEAIQKAK</sequence>
<accession>A0A2J6QVW5</accession>
<dbReference type="Proteomes" id="UP000235786">
    <property type="component" value="Unassembled WGS sequence"/>
</dbReference>
<dbReference type="EMBL" id="KZ613967">
    <property type="protein sequence ID" value="PMD30400.1"/>
    <property type="molecule type" value="Genomic_DNA"/>
</dbReference>
<gene>
    <name evidence="1" type="ORF">L207DRAFT_614361</name>
</gene>
<dbReference type="AlphaFoldDB" id="A0A2J6QVW5"/>
<protein>
    <submittedName>
        <fullName evidence="1">Uncharacterized protein</fullName>
    </submittedName>
</protein>
<feature type="non-terminal residue" evidence="1">
    <location>
        <position position="90"/>
    </location>
</feature>
<evidence type="ECO:0000313" key="2">
    <source>
        <dbReference type="Proteomes" id="UP000235786"/>
    </source>
</evidence>
<evidence type="ECO:0000313" key="1">
    <source>
        <dbReference type="EMBL" id="PMD30400.1"/>
    </source>
</evidence>
<dbReference type="STRING" id="1149755.A0A2J6QVW5"/>
<proteinExistence type="predicted"/>
<dbReference type="OrthoDB" id="9976870at2759"/>
<keyword evidence="2" id="KW-1185">Reference proteome</keyword>
<organism evidence="1 2">
    <name type="scientific">Hyaloscypha variabilis (strain UAMH 11265 / GT02V1 / F)</name>
    <name type="common">Meliniomyces variabilis</name>
    <dbReference type="NCBI Taxonomy" id="1149755"/>
    <lineage>
        <taxon>Eukaryota</taxon>
        <taxon>Fungi</taxon>
        <taxon>Dikarya</taxon>
        <taxon>Ascomycota</taxon>
        <taxon>Pezizomycotina</taxon>
        <taxon>Leotiomycetes</taxon>
        <taxon>Helotiales</taxon>
        <taxon>Hyaloscyphaceae</taxon>
        <taxon>Hyaloscypha</taxon>
        <taxon>Hyaloscypha variabilis</taxon>
    </lineage>
</organism>